<evidence type="ECO:0000256" key="4">
    <source>
        <dbReference type="ARBA" id="ARBA00022917"/>
    </source>
</evidence>
<dbReference type="SUPFAM" id="SSF53328">
    <property type="entry name" value="Formyltransferase"/>
    <property type="match status" value="1"/>
</dbReference>
<accession>A0A1G1ZN63</accession>
<evidence type="ECO:0000313" key="9">
    <source>
        <dbReference type="Proteomes" id="UP000177942"/>
    </source>
</evidence>
<comment type="caution">
    <text evidence="8">The sequence shown here is derived from an EMBL/GenBank/DDBJ whole genome shotgun (WGS) entry which is preliminary data.</text>
</comment>
<reference evidence="8 9" key="1">
    <citation type="journal article" date="2016" name="Nat. Commun.">
        <title>Thousands of microbial genomes shed light on interconnected biogeochemical processes in an aquifer system.</title>
        <authorList>
            <person name="Anantharaman K."/>
            <person name="Brown C.T."/>
            <person name="Hug L.A."/>
            <person name="Sharon I."/>
            <person name="Castelle C.J."/>
            <person name="Probst A.J."/>
            <person name="Thomas B.C."/>
            <person name="Singh A."/>
            <person name="Wilkins M.J."/>
            <person name="Karaoz U."/>
            <person name="Brodie E.L."/>
            <person name="Williams K.H."/>
            <person name="Hubbard S.S."/>
            <person name="Banfield J.F."/>
        </authorList>
    </citation>
    <scope>NUCLEOTIDE SEQUENCE [LARGE SCALE GENOMIC DNA]</scope>
</reference>
<dbReference type="PROSITE" id="PS00373">
    <property type="entry name" value="GART"/>
    <property type="match status" value="1"/>
</dbReference>
<dbReference type="InterPro" id="IPR036477">
    <property type="entry name" value="Formyl_transf_N_sf"/>
</dbReference>
<dbReference type="InterPro" id="IPR041711">
    <property type="entry name" value="Met-tRNA-FMT_N"/>
</dbReference>
<evidence type="ECO:0000256" key="5">
    <source>
        <dbReference type="HAMAP-Rule" id="MF_00182"/>
    </source>
</evidence>
<dbReference type="EC" id="2.1.2.9" evidence="2 5"/>
<keyword evidence="3 5" id="KW-0808">Transferase</keyword>
<dbReference type="Pfam" id="PF00551">
    <property type="entry name" value="Formyl_trans_N"/>
    <property type="match status" value="1"/>
</dbReference>
<proteinExistence type="inferred from homology"/>
<dbReference type="SUPFAM" id="SSF50486">
    <property type="entry name" value="FMT C-terminal domain-like"/>
    <property type="match status" value="1"/>
</dbReference>
<dbReference type="GO" id="GO:0004479">
    <property type="term" value="F:methionyl-tRNA formyltransferase activity"/>
    <property type="evidence" value="ECO:0007669"/>
    <property type="project" value="UniProtKB-UniRule"/>
</dbReference>
<dbReference type="InterPro" id="IPR005793">
    <property type="entry name" value="Formyl_trans_C"/>
</dbReference>
<dbReference type="EMBL" id="MHJJ01000005">
    <property type="protein sequence ID" value="OGY65981.1"/>
    <property type="molecule type" value="Genomic_DNA"/>
</dbReference>
<dbReference type="InterPro" id="IPR002376">
    <property type="entry name" value="Formyl_transf_N"/>
</dbReference>
<feature type="binding site" evidence="5">
    <location>
        <begin position="122"/>
        <end position="125"/>
    </location>
    <ligand>
        <name>(6S)-5,6,7,8-tetrahydrofolate</name>
        <dbReference type="ChEBI" id="CHEBI:57453"/>
    </ligand>
</feature>
<dbReference type="Gene3D" id="3.40.50.12230">
    <property type="match status" value="1"/>
</dbReference>
<dbReference type="PANTHER" id="PTHR11138">
    <property type="entry name" value="METHIONYL-TRNA FORMYLTRANSFERASE"/>
    <property type="match status" value="1"/>
</dbReference>
<evidence type="ECO:0000259" key="7">
    <source>
        <dbReference type="Pfam" id="PF02911"/>
    </source>
</evidence>
<dbReference type="STRING" id="1798407.A3A16_01170"/>
<dbReference type="InterPro" id="IPR005794">
    <property type="entry name" value="Fmt"/>
</dbReference>
<evidence type="ECO:0000256" key="2">
    <source>
        <dbReference type="ARBA" id="ARBA00012261"/>
    </source>
</evidence>
<dbReference type="Proteomes" id="UP000177942">
    <property type="component" value="Unassembled WGS sequence"/>
</dbReference>
<comment type="catalytic activity">
    <reaction evidence="5">
        <text>L-methionyl-tRNA(fMet) + (6R)-10-formyltetrahydrofolate = N-formyl-L-methionyl-tRNA(fMet) + (6S)-5,6,7,8-tetrahydrofolate + H(+)</text>
        <dbReference type="Rhea" id="RHEA:24380"/>
        <dbReference type="Rhea" id="RHEA-COMP:9952"/>
        <dbReference type="Rhea" id="RHEA-COMP:9953"/>
        <dbReference type="ChEBI" id="CHEBI:15378"/>
        <dbReference type="ChEBI" id="CHEBI:57453"/>
        <dbReference type="ChEBI" id="CHEBI:78530"/>
        <dbReference type="ChEBI" id="CHEBI:78844"/>
        <dbReference type="ChEBI" id="CHEBI:195366"/>
        <dbReference type="EC" id="2.1.2.9"/>
    </reaction>
</comment>
<protein>
    <recommendedName>
        <fullName evidence="2 5">Methionyl-tRNA formyltransferase</fullName>
        <ecNumber evidence="2 5">2.1.2.9</ecNumber>
    </recommendedName>
</protein>
<evidence type="ECO:0000259" key="6">
    <source>
        <dbReference type="Pfam" id="PF00551"/>
    </source>
</evidence>
<dbReference type="Pfam" id="PF02911">
    <property type="entry name" value="Formyl_trans_C"/>
    <property type="match status" value="1"/>
</dbReference>
<evidence type="ECO:0000256" key="3">
    <source>
        <dbReference type="ARBA" id="ARBA00022679"/>
    </source>
</evidence>
<evidence type="ECO:0000313" key="8">
    <source>
        <dbReference type="EMBL" id="OGY65981.1"/>
    </source>
</evidence>
<dbReference type="PANTHER" id="PTHR11138:SF5">
    <property type="entry name" value="METHIONYL-TRNA FORMYLTRANSFERASE, MITOCHONDRIAL"/>
    <property type="match status" value="1"/>
</dbReference>
<comment type="similarity">
    <text evidence="1 5">Belongs to the Fmt family.</text>
</comment>
<dbReference type="HAMAP" id="MF_00182">
    <property type="entry name" value="Formyl_trans"/>
    <property type="match status" value="1"/>
</dbReference>
<dbReference type="InterPro" id="IPR044135">
    <property type="entry name" value="Met-tRNA-FMT_C"/>
</dbReference>
<name>A0A1G1ZN63_9BACT</name>
<keyword evidence="4 5" id="KW-0648">Protein biosynthesis</keyword>
<evidence type="ECO:0000256" key="1">
    <source>
        <dbReference type="ARBA" id="ARBA00010699"/>
    </source>
</evidence>
<sequence length="306" mass="34500">MLHNSRFIFFGTPEFAAIILKKLIDADLAPAAVVCNPDRPVGRKKIITPPPVKTRIMNYKLGIRNKIKVIQPEKLDSEFHNSLFMLHNSMPFDFFIVAAYAKILPKEIIQLPRLGAIGVHPSLLPKYRGPTPIQTAILNGEKETGATVFLMDEKVDHGPVLRNEKLEIRDEDNYGSLLKRLAELSANLLIKTLPQYLKGEIKPRPQNGSEATYTKKFTTQDAYINPEILRQVLRPRAQDREVQDGANLEGAINIERRIRALNPKPGVWTIQDGKRIKLLEAELIDGRLKLKKIQIEGKKPKGVGLS</sequence>
<feature type="domain" description="Formyl transferase N-terminal" evidence="6">
    <location>
        <begin position="6"/>
        <end position="192"/>
    </location>
</feature>
<dbReference type="InterPro" id="IPR011034">
    <property type="entry name" value="Formyl_transferase-like_C_sf"/>
</dbReference>
<comment type="function">
    <text evidence="5">Attaches a formyl group to the free amino group of methionyl-tRNA(fMet). The formyl group appears to play a dual role in the initiator identity of N-formylmethionyl-tRNA by promoting its recognition by IF2 and preventing the misappropriation of this tRNA by the elongation apparatus.</text>
</comment>
<dbReference type="CDD" id="cd08646">
    <property type="entry name" value="FMT_core_Met-tRNA-FMT_N"/>
    <property type="match status" value="1"/>
</dbReference>
<dbReference type="GO" id="GO:0005829">
    <property type="term" value="C:cytosol"/>
    <property type="evidence" value="ECO:0007669"/>
    <property type="project" value="TreeGrafter"/>
</dbReference>
<gene>
    <name evidence="5" type="primary">fmt</name>
    <name evidence="8" type="ORF">A3A16_01170</name>
</gene>
<dbReference type="InterPro" id="IPR001555">
    <property type="entry name" value="GART_AS"/>
</dbReference>
<dbReference type="AlphaFoldDB" id="A0A1G1ZN63"/>
<organism evidence="8 9">
    <name type="scientific">Candidatus Harrisonbacteria bacterium RIFCSPLOWO2_01_FULL_44_18</name>
    <dbReference type="NCBI Taxonomy" id="1798407"/>
    <lineage>
        <taxon>Bacteria</taxon>
        <taxon>Candidatus Harrisoniibacteriota</taxon>
    </lineage>
</organism>
<dbReference type="CDD" id="cd08704">
    <property type="entry name" value="Met_tRNA_FMT_C"/>
    <property type="match status" value="1"/>
</dbReference>
<feature type="domain" description="Formyl transferase C-terminal" evidence="7">
    <location>
        <begin position="250"/>
        <end position="285"/>
    </location>
</feature>